<evidence type="ECO:0000256" key="1">
    <source>
        <dbReference type="SAM" id="Phobius"/>
    </source>
</evidence>
<sequence>MMSISLWLLVFIGIMVLSLVGVMLYIQHRLRSIAEGLKRLANLLKGEV</sequence>
<keyword evidence="1" id="KW-0472">Membrane</keyword>
<evidence type="ECO:0000313" key="2">
    <source>
        <dbReference type="EMBL" id="KKN74971.1"/>
    </source>
</evidence>
<dbReference type="AlphaFoldDB" id="A0A0F9VNB5"/>
<comment type="caution">
    <text evidence="2">The sequence shown here is derived from an EMBL/GenBank/DDBJ whole genome shotgun (WGS) entry which is preliminary data.</text>
</comment>
<proteinExistence type="predicted"/>
<keyword evidence="1" id="KW-0812">Transmembrane</keyword>
<reference evidence="2" key="1">
    <citation type="journal article" date="2015" name="Nature">
        <title>Complex archaea that bridge the gap between prokaryotes and eukaryotes.</title>
        <authorList>
            <person name="Spang A."/>
            <person name="Saw J.H."/>
            <person name="Jorgensen S.L."/>
            <person name="Zaremba-Niedzwiedzka K."/>
            <person name="Martijn J."/>
            <person name="Lind A.E."/>
            <person name="van Eijk R."/>
            <person name="Schleper C."/>
            <person name="Guy L."/>
            <person name="Ettema T.J."/>
        </authorList>
    </citation>
    <scope>NUCLEOTIDE SEQUENCE</scope>
</reference>
<organism evidence="2">
    <name type="scientific">marine sediment metagenome</name>
    <dbReference type="NCBI Taxonomy" id="412755"/>
    <lineage>
        <taxon>unclassified sequences</taxon>
        <taxon>metagenomes</taxon>
        <taxon>ecological metagenomes</taxon>
    </lineage>
</organism>
<keyword evidence="1" id="KW-1133">Transmembrane helix</keyword>
<dbReference type="EMBL" id="LAZR01000317">
    <property type="protein sequence ID" value="KKN74971.1"/>
    <property type="molecule type" value="Genomic_DNA"/>
</dbReference>
<feature type="transmembrane region" description="Helical" evidence="1">
    <location>
        <begin position="6"/>
        <end position="26"/>
    </location>
</feature>
<accession>A0A0F9VNB5</accession>
<protein>
    <submittedName>
        <fullName evidence="2">Uncharacterized protein</fullName>
    </submittedName>
</protein>
<gene>
    <name evidence="2" type="ORF">LCGC14_0384730</name>
</gene>
<name>A0A0F9VNB5_9ZZZZ</name>